<sequence>MKPTWQAAEMPEPISGEMYAIDEKIRTYEDIIRALKSERNEKTTICRKIPFEILCQILTQAAMAADDSKNVFKLQSSYVSFMDLVKLTSVCRHFRQALLGDPTVWGDFFFEGSAAWNKEQLKRADERNTLIRCYAHSVLLESSSMRKIFFDHDIQKIGQRLLEPTPALRSLSLRVRESSTYGDIDVFASSEQTFVELPAGALMSAPSLRRLSLNFCGISWLAATFPKMTHLEVADPPETMREPWPIMLEALRSMPFLESLILKNACGVNTLDVDADVSILRLEKLSVLKLSCTVAVFSHFLRYLSFTGLTRFSLILDGPDFHPAVAALQAISVHSMDMLDVFRPTLYIKRMNPQHLPGVVIASGPNPAVYELQFKVTGSDAGVGRSRGYMTMLQTIGHALPLPQVHYLHLTNGHEEITGPKFAVLNRCVRLHEIQLIGLYGMRYLFNALESVEVLEHPGIGQKKPTMMFPLLKKMVISAADFAGDCNAETVRGALAKRAKMNLPIKELHLKTCSNLSEIDVTKMEPHTQVNWDGDEYFEADEDEDEDSLYGSDNSYDALGISEEQWKGTETLSDMSAKIQSPIVKKESDLCLHIALL</sequence>
<dbReference type="Gene3D" id="3.80.10.10">
    <property type="entry name" value="Ribonuclease Inhibitor"/>
    <property type="match status" value="1"/>
</dbReference>
<dbReference type="EMBL" id="KN880522">
    <property type="protein sequence ID" value="KIY67597.1"/>
    <property type="molecule type" value="Genomic_DNA"/>
</dbReference>
<evidence type="ECO:0000313" key="2">
    <source>
        <dbReference type="Proteomes" id="UP000054007"/>
    </source>
</evidence>
<dbReference type="STRING" id="1314674.A0A0D7BAP3"/>
<evidence type="ECO:0000313" key="1">
    <source>
        <dbReference type="EMBL" id="KIY67597.1"/>
    </source>
</evidence>
<name>A0A0D7BAP3_9AGAR</name>
<accession>A0A0D7BAP3</accession>
<protein>
    <submittedName>
        <fullName evidence="1">Uncharacterized protein</fullName>
    </submittedName>
</protein>
<dbReference type="OrthoDB" id="3172239at2759"/>
<dbReference type="Proteomes" id="UP000054007">
    <property type="component" value="Unassembled WGS sequence"/>
</dbReference>
<keyword evidence="2" id="KW-1185">Reference proteome</keyword>
<dbReference type="SUPFAM" id="SSF52047">
    <property type="entry name" value="RNI-like"/>
    <property type="match status" value="1"/>
</dbReference>
<proteinExistence type="predicted"/>
<reference evidence="1 2" key="1">
    <citation type="journal article" date="2015" name="Fungal Genet. Biol.">
        <title>Evolution of novel wood decay mechanisms in Agaricales revealed by the genome sequences of Fistulina hepatica and Cylindrobasidium torrendii.</title>
        <authorList>
            <person name="Floudas D."/>
            <person name="Held B.W."/>
            <person name="Riley R."/>
            <person name="Nagy L.G."/>
            <person name="Koehler G."/>
            <person name="Ransdell A.S."/>
            <person name="Younus H."/>
            <person name="Chow J."/>
            <person name="Chiniquy J."/>
            <person name="Lipzen A."/>
            <person name="Tritt A."/>
            <person name="Sun H."/>
            <person name="Haridas S."/>
            <person name="LaButti K."/>
            <person name="Ohm R.A."/>
            <person name="Kues U."/>
            <person name="Blanchette R.A."/>
            <person name="Grigoriev I.V."/>
            <person name="Minto R.E."/>
            <person name="Hibbett D.S."/>
        </authorList>
    </citation>
    <scope>NUCLEOTIDE SEQUENCE [LARGE SCALE GENOMIC DNA]</scope>
    <source>
        <strain evidence="1 2">FP15055 ss-10</strain>
    </source>
</reference>
<organism evidence="1 2">
    <name type="scientific">Cylindrobasidium torrendii FP15055 ss-10</name>
    <dbReference type="NCBI Taxonomy" id="1314674"/>
    <lineage>
        <taxon>Eukaryota</taxon>
        <taxon>Fungi</taxon>
        <taxon>Dikarya</taxon>
        <taxon>Basidiomycota</taxon>
        <taxon>Agaricomycotina</taxon>
        <taxon>Agaricomycetes</taxon>
        <taxon>Agaricomycetidae</taxon>
        <taxon>Agaricales</taxon>
        <taxon>Marasmiineae</taxon>
        <taxon>Physalacriaceae</taxon>
        <taxon>Cylindrobasidium</taxon>
    </lineage>
</organism>
<dbReference type="CDD" id="cd09917">
    <property type="entry name" value="F-box_SF"/>
    <property type="match status" value="1"/>
</dbReference>
<dbReference type="InterPro" id="IPR032675">
    <property type="entry name" value="LRR_dom_sf"/>
</dbReference>
<gene>
    <name evidence="1" type="ORF">CYLTODRAFT_490508</name>
</gene>
<dbReference type="AlphaFoldDB" id="A0A0D7BAP3"/>